<organism evidence="2 3">
    <name type="scientific">Desulfosporosinus youngiae DSM 17734</name>
    <dbReference type="NCBI Taxonomy" id="768710"/>
    <lineage>
        <taxon>Bacteria</taxon>
        <taxon>Bacillati</taxon>
        <taxon>Bacillota</taxon>
        <taxon>Clostridia</taxon>
        <taxon>Eubacteriales</taxon>
        <taxon>Desulfitobacteriaceae</taxon>
        <taxon>Desulfosporosinus</taxon>
    </lineage>
</organism>
<dbReference type="OrthoDB" id="2051435at2"/>
<dbReference type="Pfam" id="PF04122">
    <property type="entry name" value="CW_binding_2"/>
    <property type="match status" value="3"/>
</dbReference>
<dbReference type="eggNOG" id="COG2247">
    <property type="taxonomic scope" value="Bacteria"/>
</dbReference>
<feature type="signal peptide" evidence="1">
    <location>
        <begin position="1"/>
        <end position="25"/>
    </location>
</feature>
<dbReference type="AlphaFoldDB" id="H5XW65"/>
<proteinExistence type="predicted"/>
<evidence type="ECO:0000313" key="2">
    <source>
        <dbReference type="EMBL" id="EHQ90658.1"/>
    </source>
</evidence>
<dbReference type="PANTHER" id="PTHR30032:SF8">
    <property type="entry name" value="GERMINATION-SPECIFIC N-ACETYLMURAMOYL-L-ALANINE AMIDASE"/>
    <property type="match status" value="1"/>
</dbReference>
<sequence length="865" mass="94586">MKKRFIGILLTLCMMLTLLPTTAFATEWTTSNTIFDGWYHLRSMNNYLNLTADGAAELRKLSENEAFYVESKGGSQYTLKMKDGRYLGLEDPRKDGARVKAVNSPYTWLIHWEATSFNKEKSDIFSLRPPEATKMVINASGEKNADGTAIIIWTHGALDAPNHAEFRFIPTNISADPTGERWTTYKENGLMGYKDQSGKVVIKAQFDDAEKFSQGIARIYDKAKGAAAYIDTTGKLITPFKYDAAASGHIAYSGLMRVAIDGNDVVNAIMNGDGVYSSETENNKTVIVMKSGKKLKYELKYGFIDKTGKEVIPLQFDEAYSFQDGRATVLQYQGSQYGFSYSKIGYIDTTGKLVIPYQYGGENLYDGSALSYKDGLVCFFEYLGKGGLSADGFVKYAPGGIMDKTGKVILPANPDRWYPTRNFGLQWKDGVIVNNYTTEVNAKGVPTKGGGKEWSFTELYDYSGKLIRNLDGYVEAMPLGGGYTLALHQLPTDAPVNIGGSMYIPGYWSVFDRNGKIVVDTVQKNNFALLNSACGYANGYVYFGGEGYKVSETLAPVTPTPATPGGSLLTAQESIRLSRSDRFETAAEISKNGWALSENVFLANSNSFSGALVGSSLAYLKDAPVLLTDTKSLSSVTAGEIERLRAKTVYIIGNKDEVSLEIENELKDKYKVLRISGSDQFNTAAKIGEEVKKIKAFDTVALATQNDFPDALAITPFSAKNTMPILFSGKDKLRDDTREALLAWGIKQVVIAGGTGVISLAVEDELKNMGIGVTRLAGEDRYDTALAIVKHFEKVPYTKITLATGLNYPDALTGAALAAKKGLPLLLIKKDDVDEDVKAYLDAKKLEQVYIFGGEGVIAKNIVGR</sequence>
<reference evidence="2 3" key="1">
    <citation type="submission" date="2011-11" db="EMBL/GenBank/DDBJ databases">
        <title>The Noncontiguous Finished genome of Desulfosporosinus youngiae DSM 17734.</title>
        <authorList>
            <consortium name="US DOE Joint Genome Institute (JGI-PGF)"/>
            <person name="Lucas S."/>
            <person name="Han J."/>
            <person name="Lapidus A."/>
            <person name="Cheng J.-F."/>
            <person name="Goodwin L."/>
            <person name="Pitluck S."/>
            <person name="Peters L."/>
            <person name="Ovchinnikova G."/>
            <person name="Lu M."/>
            <person name="Land M.L."/>
            <person name="Hauser L."/>
            <person name="Pester M."/>
            <person name="Spring S."/>
            <person name="Ollivier B."/>
            <person name="Rattei T."/>
            <person name="Klenk H.-P."/>
            <person name="Wagner M."/>
            <person name="Loy A."/>
            <person name="Woyke T.J."/>
        </authorList>
    </citation>
    <scope>NUCLEOTIDE SEQUENCE [LARGE SCALE GENOMIC DNA]</scope>
    <source>
        <strain evidence="2 3">DSM 17734</strain>
    </source>
</reference>
<dbReference type="STRING" id="768710.DesyoDRAFT_3661"/>
<dbReference type="Gene3D" id="2.80.10.50">
    <property type="match status" value="1"/>
</dbReference>
<accession>H5XW65</accession>
<dbReference type="InterPro" id="IPR007253">
    <property type="entry name" value="Cell_wall-bd_2"/>
</dbReference>
<dbReference type="HOGENOM" id="CLU_332817_0_0_9"/>
<dbReference type="RefSeq" id="WP_007785167.1">
    <property type="nucleotide sequence ID" value="NZ_CM001441.1"/>
</dbReference>
<dbReference type="InterPro" id="IPR032774">
    <property type="entry name" value="WG_beta_rep"/>
</dbReference>
<name>H5XW65_9FIRM</name>
<dbReference type="InterPro" id="IPR051922">
    <property type="entry name" value="Bact_Sporulation_Assoc"/>
</dbReference>
<dbReference type="Proteomes" id="UP000005104">
    <property type="component" value="Chromosome"/>
</dbReference>
<protein>
    <submittedName>
        <fullName evidence="2">Cell wall-binding protein</fullName>
    </submittedName>
</protein>
<evidence type="ECO:0000313" key="3">
    <source>
        <dbReference type="Proteomes" id="UP000005104"/>
    </source>
</evidence>
<dbReference type="PANTHER" id="PTHR30032">
    <property type="entry name" value="N-ACETYLMURAMOYL-L-ALANINE AMIDASE-RELATED"/>
    <property type="match status" value="1"/>
</dbReference>
<evidence type="ECO:0000256" key="1">
    <source>
        <dbReference type="SAM" id="SignalP"/>
    </source>
</evidence>
<feature type="chain" id="PRO_5003602126" evidence="1">
    <location>
        <begin position="26"/>
        <end position="865"/>
    </location>
</feature>
<dbReference type="EMBL" id="CM001441">
    <property type="protein sequence ID" value="EHQ90658.1"/>
    <property type="molecule type" value="Genomic_DNA"/>
</dbReference>
<keyword evidence="3" id="KW-1185">Reference proteome</keyword>
<dbReference type="Pfam" id="PF14903">
    <property type="entry name" value="WG_beta_rep"/>
    <property type="match status" value="4"/>
</dbReference>
<dbReference type="eggNOG" id="COG3209">
    <property type="taxonomic scope" value="Bacteria"/>
</dbReference>
<dbReference type="Gene3D" id="3.40.50.12090">
    <property type="match status" value="2"/>
</dbReference>
<gene>
    <name evidence="2" type="ORF">DesyoDRAFT_3661</name>
</gene>
<keyword evidence="1" id="KW-0732">Signal</keyword>